<proteinExistence type="predicted"/>
<dbReference type="OrthoDB" id="3828191at2"/>
<accession>A0A1E5XX91</accession>
<evidence type="ECO:0008006" key="3">
    <source>
        <dbReference type="Google" id="ProtNLM"/>
    </source>
</evidence>
<dbReference type="EMBL" id="LAJE02000013">
    <property type="protein sequence ID" value="OEO33217.1"/>
    <property type="molecule type" value="Genomic_DNA"/>
</dbReference>
<sequence>MIELPPAIEEYWYAFDWDVEALWALDLPAEAFPIDKLLWHLDVPLWELDGHRYALTPRQVLRSPYRYDKEYRRVRAASLVFPIEITRLKGRWLILDGVHRMTRAHEDGHEEIFVRKVPRKLIR</sequence>
<name>A0A1E5XX91_9HYPH</name>
<evidence type="ECO:0000313" key="2">
    <source>
        <dbReference type="Proteomes" id="UP000095463"/>
    </source>
</evidence>
<protein>
    <recommendedName>
        <fullName evidence="3">ParB/Sulfiredoxin domain-containing protein</fullName>
    </recommendedName>
</protein>
<dbReference type="InterPro" id="IPR036086">
    <property type="entry name" value="ParB/Sulfiredoxin_sf"/>
</dbReference>
<keyword evidence="2" id="KW-1185">Reference proteome</keyword>
<dbReference type="SUPFAM" id="SSF110849">
    <property type="entry name" value="ParB/Sulfiredoxin"/>
    <property type="match status" value="1"/>
</dbReference>
<dbReference type="AlphaFoldDB" id="A0A1E5XX91"/>
<evidence type="ECO:0000313" key="1">
    <source>
        <dbReference type="EMBL" id="OEO33217.1"/>
    </source>
</evidence>
<comment type="caution">
    <text evidence="1">The sequence shown here is derived from an EMBL/GenBank/DDBJ whole genome shotgun (WGS) entry which is preliminary data.</text>
</comment>
<dbReference type="Proteomes" id="UP000095463">
    <property type="component" value="Unassembled WGS sequence"/>
</dbReference>
<reference evidence="1 2" key="1">
    <citation type="journal article" date="2015" name="Genome Announc.">
        <title>Genome Assemblies of Three Soil-Associated Devosia species: D. insulae, D. limi, and D. soli.</title>
        <authorList>
            <person name="Hassan Y.I."/>
            <person name="Lepp D."/>
            <person name="Zhou T."/>
        </authorList>
    </citation>
    <scope>NUCLEOTIDE SEQUENCE [LARGE SCALE GENOMIC DNA]</scope>
    <source>
        <strain evidence="1 2">DS-56</strain>
    </source>
</reference>
<dbReference type="RefSeq" id="WP_069907659.1">
    <property type="nucleotide sequence ID" value="NZ_LAJE02000013.1"/>
</dbReference>
<gene>
    <name evidence="1" type="ORF">VW23_000610</name>
</gene>
<organism evidence="1 2">
    <name type="scientific">Devosia insulae DS-56</name>
    <dbReference type="NCBI Taxonomy" id="1116389"/>
    <lineage>
        <taxon>Bacteria</taxon>
        <taxon>Pseudomonadati</taxon>
        <taxon>Pseudomonadota</taxon>
        <taxon>Alphaproteobacteria</taxon>
        <taxon>Hyphomicrobiales</taxon>
        <taxon>Devosiaceae</taxon>
        <taxon>Devosia</taxon>
    </lineage>
</organism>